<feature type="compositionally biased region" description="Basic and acidic residues" evidence="1">
    <location>
        <begin position="221"/>
        <end position="230"/>
    </location>
</feature>
<accession>A0A6N4DKI7</accession>
<dbReference type="Pfam" id="PF00501">
    <property type="entry name" value="AMP-binding"/>
    <property type="match status" value="1"/>
</dbReference>
<dbReference type="AlphaFoldDB" id="A0A6N4DKI7"/>
<proteinExistence type="predicted"/>
<dbReference type="SUPFAM" id="SSF56801">
    <property type="entry name" value="Acetyl-CoA synthetase-like"/>
    <property type="match status" value="1"/>
</dbReference>
<dbReference type="InterPro" id="IPR000873">
    <property type="entry name" value="AMP-dep_synth/lig_dom"/>
</dbReference>
<gene>
    <name evidence="3" type="ORF">C3L24_09210</name>
</gene>
<name>A0A6N4DKI7_9GAMM</name>
<feature type="region of interest" description="Disordered" evidence="1">
    <location>
        <begin position="210"/>
        <end position="230"/>
    </location>
</feature>
<evidence type="ECO:0000259" key="2">
    <source>
        <dbReference type="Pfam" id="PF00501"/>
    </source>
</evidence>
<evidence type="ECO:0000256" key="1">
    <source>
        <dbReference type="SAM" id="MobiDB-lite"/>
    </source>
</evidence>
<dbReference type="Gene3D" id="3.40.50.12780">
    <property type="entry name" value="N-terminal domain of ligase-like"/>
    <property type="match status" value="1"/>
</dbReference>
<dbReference type="InterPro" id="IPR050237">
    <property type="entry name" value="ATP-dep_AMP-bd_enzyme"/>
</dbReference>
<comment type="caution">
    <text evidence="3">The sequence shown here is derived from an EMBL/GenBank/DDBJ whole genome shotgun (WGS) entry which is preliminary data.</text>
</comment>
<dbReference type="PANTHER" id="PTHR43767">
    <property type="entry name" value="LONG-CHAIN-FATTY-ACID--COA LIGASE"/>
    <property type="match status" value="1"/>
</dbReference>
<sequence length="230" mass="24798">MNLIQQFYRQAERDPDKVALLFGARRLRYREVVSEVARLAALLEAMGVRRGARVALLLENSIEFTLMLLAGAELGALLVPLNTGAPPAQTHRLLTSSRAAFLVAGHAVLGQLLEAVADLSVARGQILSVGAGRVGGCRHYPGPDEKPGIVPAALGARPVDVDSDYLVTMTSGSTGEPKSIVFSQRIKLARVSLPRERFWDIPVPKIDSPTRQPLLPRPSCAHHDSVPHIA</sequence>
<reference evidence="3 4" key="1">
    <citation type="submission" date="2018-01" db="EMBL/GenBank/DDBJ databases">
        <title>Novel co-symbiosis in the lucinid bivalve Phacoides pectinatus.</title>
        <authorList>
            <person name="Lim S.J."/>
            <person name="Davis B.G."/>
            <person name="Gill D.E."/>
            <person name="Engel A.S."/>
            <person name="Anderson L.C."/>
            <person name="Campbell B.J."/>
        </authorList>
    </citation>
    <scope>NUCLEOTIDE SEQUENCE [LARGE SCALE GENOMIC DNA]</scope>
    <source>
        <strain evidence="3">N3_P5</strain>
    </source>
</reference>
<protein>
    <recommendedName>
        <fullName evidence="2">AMP-dependent synthetase/ligase domain-containing protein</fullName>
    </recommendedName>
</protein>
<evidence type="ECO:0000313" key="4">
    <source>
        <dbReference type="Proteomes" id="UP000250928"/>
    </source>
</evidence>
<dbReference type="PANTHER" id="PTHR43767:SF1">
    <property type="entry name" value="NONRIBOSOMAL PEPTIDE SYNTHASE PES1 (EUROFUNG)-RELATED"/>
    <property type="match status" value="1"/>
</dbReference>
<feature type="non-terminal residue" evidence="3">
    <location>
        <position position="230"/>
    </location>
</feature>
<evidence type="ECO:0000313" key="3">
    <source>
        <dbReference type="EMBL" id="PUE00480.1"/>
    </source>
</evidence>
<dbReference type="Proteomes" id="UP000250928">
    <property type="component" value="Unassembled WGS sequence"/>
</dbReference>
<dbReference type="InterPro" id="IPR042099">
    <property type="entry name" value="ANL_N_sf"/>
</dbReference>
<dbReference type="PROSITE" id="PS00455">
    <property type="entry name" value="AMP_BINDING"/>
    <property type="match status" value="1"/>
</dbReference>
<feature type="domain" description="AMP-dependent synthetase/ligase" evidence="2">
    <location>
        <begin position="7"/>
        <end position="186"/>
    </location>
</feature>
<organism evidence="3 4">
    <name type="scientific">Candidatus Sedimenticola endophacoides</name>
    <dbReference type="NCBI Taxonomy" id="2548426"/>
    <lineage>
        <taxon>Bacteria</taxon>
        <taxon>Pseudomonadati</taxon>
        <taxon>Pseudomonadota</taxon>
        <taxon>Gammaproteobacteria</taxon>
        <taxon>Chromatiales</taxon>
        <taxon>Sedimenticolaceae</taxon>
        <taxon>Sedimenticola</taxon>
    </lineage>
</organism>
<dbReference type="EMBL" id="PQCO01000221">
    <property type="protein sequence ID" value="PUE00480.1"/>
    <property type="molecule type" value="Genomic_DNA"/>
</dbReference>
<dbReference type="InterPro" id="IPR020845">
    <property type="entry name" value="AMP-binding_CS"/>
</dbReference>